<dbReference type="PROSITE" id="PS50885">
    <property type="entry name" value="HAMP"/>
    <property type="match status" value="2"/>
</dbReference>
<dbReference type="SMART" id="SM00304">
    <property type="entry name" value="HAMP"/>
    <property type="match status" value="2"/>
</dbReference>
<dbReference type="PANTHER" id="PTHR43531:SF14">
    <property type="entry name" value="METHYL-ACCEPTING CHEMOTAXIS PROTEIN I-RELATED"/>
    <property type="match status" value="1"/>
</dbReference>
<protein>
    <submittedName>
        <fullName evidence="9">HAMP domain-containing protein</fullName>
    </submittedName>
</protein>
<evidence type="ECO:0000256" key="5">
    <source>
        <dbReference type="SAM" id="Phobius"/>
    </source>
</evidence>
<proteinExistence type="inferred from homology"/>
<dbReference type="Pfam" id="PF13682">
    <property type="entry name" value="CZB"/>
    <property type="match status" value="1"/>
</dbReference>
<sequence>MSIKLKMAGAIVAALLLLLISNLATQYLISQTNQVINTVVYENDHKVGLIHKLKSSADAREVLLLDMVLLDEENDDYETQMSSLREGLDKTATAIFNVFEALNKLTLSEKETSIYENLRANVATANLAFANFNIALTEGFKEEAVEILHNEFRPQYKEFAKIVNEFLQYETDLSAKAVEQLKQQQEDSSQYMWIGLFVSVIMFVFVGGLVARSLMKPIEAMQEILLHVAREGDLRQRVQVQGKDELAVMGHALNELLGSIQLSTDCVNHVLQDMASGKFDTEIQADLKGDFGAMKDQVNLSVRQMQSVVTLLQDSAHNFREGILQTPDHQHLNLSGAFLKVVQDLDASAQNMQQTVRSISETLNKLAHGDFATRNNGVITGDFVPLQKSLNMALTDLENFVNEVSKVQARISEGDLTEVVSGNYPGKMAILKDSLNSSVRNTASMVAKVDAVTQSVVSEIDSLVRGNADISERVREQSQALISTSSSMEQMTHSVRQNEESSHQANQITVQARDNLKEGLKSMELALKSTQDMAEANHKINEIITMIDSIAFQTNLLALNAAVEAARAGEHGRGFAVVAGEVRNLAGKSAEAAGEIKQLIENSVSISEKSGQYVSQTSEALQIINSSIGEMSEMISDISHAGSEQTQGIEQVNQAITDMDALTQRNAGVVEQIAEQSKRVLGNANSLQDQVKLFKVDSTVKGRMLRIVNSSTGAQFEKMIEAHLAWKAKIRSFVDGNDIGVTYEAATDHHACALGQWYYAEGQSLMNLPLMKQLGDEHAQMHQAIKQVMDAKSIEDIDSVESGLQKVDVQSETVVELLYQLMDQVAD</sequence>
<keyword evidence="5" id="KW-1133">Transmembrane helix</keyword>
<feature type="domain" description="Methyl-accepting transducer" evidence="6">
    <location>
        <begin position="452"/>
        <end position="681"/>
    </location>
</feature>
<evidence type="ECO:0000256" key="1">
    <source>
        <dbReference type="ARBA" id="ARBA00022481"/>
    </source>
</evidence>
<dbReference type="InterPro" id="IPR004089">
    <property type="entry name" value="MCPsignal_dom"/>
</dbReference>
<dbReference type="Pfam" id="PF00672">
    <property type="entry name" value="HAMP"/>
    <property type="match status" value="1"/>
</dbReference>
<dbReference type="PROSITE" id="PS50192">
    <property type="entry name" value="T_SNARE"/>
    <property type="match status" value="1"/>
</dbReference>
<comment type="caution">
    <text evidence="9">The sequence shown here is derived from an EMBL/GenBank/DDBJ whole genome shotgun (WGS) entry which is preliminary data.</text>
</comment>
<gene>
    <name evidence="9" type="ORF">J3998_10650</name>
</gene>
<dbReference type="EMBL" id="JAGETV010000024">
    <property type="protein sequence ID" value="MBO1928034.1"/>
    <property type="molecule type" value="Genomic_DNA"/>
</dbReference>
<evidence type="ECO:0000313" key="10">
    <source>
        <dbReference type="Proteomes" id="UP000664835"/>
    </source>
</evidence>
<feature type="domain" description="T-SNARE coiled-coil homology" evidence="7">
    <location>
        <begin position="611"/>
        <end position="673"/>
    </location>
</feature>
<dbReference type="Proteomes" id="UP000664835">
    <property type="component" value="Unassembled WGS sequence"/>
</dbReference>
<evidence type="ECO:0000256" key="2">
    <source>
        <dbReference type="ARBA" id="ARBA00023224"/>
    </source>
</evidence>
<evidence type="ECO:0000259" key="6">
    <source>
        <dbReference type="PROSITE" id="PS50111"/>
    </source>
</evidence>
<dbReference type="CDD" id="cd11386">
    <property type="entry name" value="MCP_signal"/>
    <property type="match status" value="1"/>
</dbReference>
<keyword evidence="10" id="KW-1185">Reference proteome</keyword>
<evidence type="ECO:0000259" key="8">
    <source>
        <dbReference type="PROSITE" id="PS50885"/>
    </source>
</evidence>
<keyword evidence="1" id="KW-0488">Methylation</keyword>
<dbReference type="PRINTS" id="PR00260">
    <property type="entry name" value="CHEMTRNSDUCR"/>
</dbReference>
<name>A0ABS3Q6S9_9GAMM</name>
<dbReference type="SMART" id="SM00283">
    <property type="entry name" value="MA"/>
    <property type="match status" value="1"/>
</dbReference>
<dbReference type="InterPro" id="IPR004090">
    <property type="entry name" value="Chemotax_Me-accpt_rcpt"/>
</dbReference>
<keyword evidence="5" id="KW-0812">Transmembrane</keyword>
<evidence type="ECO:0000256" key="4">
    <source>
        <dbReference type="PROSITE-ProRule" id="PRU00284"/>
    </source>
</evidence>
<dbReference type="InterPro" id="IPR025991">
    <property type="entry name" value="Chemoreceptor_zinc-bind_dom"/>
</dbReference>
<organism evidence="9 10">
    <name type="scientific">Thiomicrorhabdus marina</name>
    <dbReference type="NCBI Taxonomy" id="2818442"/>
    <lineage>
        <taxon>Bacteria</taxon>
        <taxon>Pseudomonadati</taxon>
        <taxon>Pseudomonadota</taxon>
        <taxon>Gammaproteobacteria</taxon>
        <taxon>Thiotrichales</taxon>
        <taxon>Piscirickettsiaceae</taxon>
        <taxon>Thiomicrorhabdus</taxon>
    </lineage>
</organism>
<dbReference type="SUPFAM" id="SSF58104">
    <property type="entry name" value="Methyl-accepting chemotaxis protein (MCP) signaling domain"/>
    <property type="match status" value="1"/>
</dbReference>
<dbReference type="InterPro" id="IPR000727">
    <property type="entry name" value="T_SNARE_dom"/>
</dbReference>
<dbReference type="Pfam" id="PF00015">
    <property type="entry name" value="MCPsignal"/>
    <property type="match status" value="1"/>
</dbReference>
<feature type="domain" description="HAMP" evidence="8">
    <location>
        <begin position="350"/>
        <end position="402"/>
    </location>
</feature>
<dbReference type="SUPFAM" id="SSF158472">
    <property type="entry name" value="HAMP domain-like"/>
    <property type="match status" value="1"/>
</dbReference>
<dbReference type="Gene3D" id="1.20.120.1530">
    <property type="match status" value="1"/>
</dbReference>
<feature type="transmembrane region" description="Helical" evidence="5">
    <location>
        <begin position="191"/>
        <end position="211"/>
    </location>
</feature>
<reference evidence="9 10" key="1">
    <citation type="submission" date="2021-03" db="EMBL/GenBank/DDBJ databases">
        <title>Thiomicrorhabdus sp.nov.,novel sulfur-oxidizing bacteria isolated from coastal sediment.</title>
        <authorList>
            <person name="Liu X."/>
        </authorList>
    </citation>
    <scope>NUCLEOTIDE SEQUENCE [LARGE SCALE GENOMIC DNA]</scope>
    <source>
        <strain evidence="9 10">6S2-11</strain>
    </source>
</reference>
<evidence type="ECO:0000256" key="3">
    <source>
        <dbReference type="ARBA" id="ARBA00029447"/>
    </source>
</evidence>
<dbReference type="PROSITE" id="PS50111">
    <property type="entry name" value="CHEMOTAXIS_TRANSDUC_2"/>
    <property type="match status" value="1"/>
</dbReference>
<evidence type="ECO:0000313" key="9">
    <source>
        <dbReference type="EMBL" id="MBO1928034.1"/>
    </source>
</evidence>
<evidence type="ECO:0000259" key="7">
    <source>
        <dbReference type="PROSITE" id="PS50192"/>
    </source>
</evidence>
<dbReference type="PANTHER" id="PTHR43531">
    <property type="entry name" value="PROTEIN ICFG"/>
    <property type="match status" value="1"/>
</dbReference>
<dbReference type="Gene3D" id="1.20.120.30">
    <property type="entry name" value="Aspartate receptor, ligand-binding domain"/>
    <property type="match status" value="1"/>
</dbReference>
<feature type="domain" description="HAMP" evidence="8">
    <location>
        <begin position="212"/>
        <end position="265"/>
    </location>
</feature>
<accession>A0ABS3Q6S9</accession>
<comment type="similarity">
    <text evidence="3">Belongs to the methyl-accepting chemotaxis (MCP) protein family.</text>
</comment>
<dbReference type="Gene3D" id="6.10.340.10">
    <property type="match status" value="1"/>
</dbReference>
<dbReference type="Gene3D" id="1.10.287.950">
    <property type="entry name" value="Methyl-accepting chemotaxis protein"/>
    <property type="match status" value="1"/>
</dbReference>
<dbReference type="RefSeq" id="WP_208150649.1">
    <property type="nucleotide sequence ID" value="NZ_JAGETV010000024.1"/>
</dbReference>
<dbReference type="InterPro" id="IPR051310">
    <property type="entry name" value="MCP_chemotaxis"/>
</dbReference>
<dbReference type="InterPro" id="IPR003660">
    <property type="entry name" value="HAMP_dom"/>
</dbReference>
<keyword evidence="2 4" id="KW-0807">Transducer</keyword>
<keyword evidence="5" id="KW-0472">Membrane</keyword>
<dbReference type="CDD" id="cd06225">
    <property type="entry name" value="HAMP"/>
    <property type="match status" value="1"/>
</dbReference>